<dbReference type="GO" id="GO:0016787">
    <property type="term" value="F:hydrolase activity"/>
    <property type="evidence" value="ECO:0007669"/>
    <property type="project" value="UniProtKB-KW"/>
</dbReference>
<gene>
    <name evidence="1" type="ORF">glysoja_038727</name>
</gene>
<reference evidence="1" key="1">
    <citation type="submission" date="2014-07" db="EMBL/GenBank/DDBJ databases">
        <title>Identification of a novel salt tolerance gene in wild soybean by whole-genome sequencing.</title>
        <authorList>
            <person name="Lam H.-M."/>
            <person name="Qi X."/>
            <person name="Li M.-W."/>
            <person name="Liu X."/>
            <person name="Xie M."/>
            <person name="Ni M."/>
            <person name="Xu X."/>
        </authorList>
    </citation>
    <scope>NUCLEOTIDE SEQUENCE [LARGE SCALE GENOMIC DNA]</scope>
    <source>
        <tissue evidence="1">Root</tissue>
    </source>
</reference>
<proteinExistence type="predicted"/>
<dbReference type="EMBL" id="KN642099">
    <property type="protein sequence ID" value="KHN45549.1"/>
    <property type="molecule type" value="Genomic_DNA"/>
</dbReference>
<dbReference type="Proteomes" id="UP000053555">
    <property type="component" value="Unassembled WGS sequence"/>
</dbReference>
<dbReference type="AlphaFoldDB" id="A0A0B2SM74"/>
<accession>A0A0B2SM74</accession>
<organism evidence="1">
    <name type="scientific">Glycine soja</name>
    <name type="common">Wild soybean</name>
    <dbReference type="NCBI Taxonomy" id="3848"/>
    <lineage>
        <taxon>Eukaryota</taxon>
        <taxon>Viridiplantae</taxon>
        <taxon>Streptophyta</taxon>
        <taxon>Embryophyta</taxon>
        <taxon>Tracheophyta</taxon>
        <taxon>Spermatophyta</taxon>
        <taxon>Magnoliopsida</taxon>
        <taxon>eudicotyledons</taxon>
        <taxon>Gunneridae</taxon>
        <taxon>Pentapetalae</taxon>
        <taxon>rosids</taxon>
        <taxon>fabids</taxon>
        <taxon>Fabales</taxon>
        <taxon>Fabaceae</taxon>
        <taxon>Papilionoideae</taxon>
        <taxon>50 kb inversion clade</taxon>
        <taxon>NPAAA clade</taxon>
        <taxon>indigoferoid/millettioid clade</taxon>
        <taxon>Phaseoleae</taxon>
        <taxon>Glycine</taxon>
        <taxon>Glycine subgen. Soja</taxon>
    </lineage>
</organism>
<feature type="non-terminal residue" evidence="1">
    <location>
        <position position="184"/>
    </location>
</feature>
<dbReference type="EC" id="3.1.13.-" evidence="1"/>
<dbReference type="Pfam" id="PF14223">
    <property type="entry name" value="Retrotran_gag_2"/>
    <property type="match status" value="1"/>
</dbReference>
<sequence>MALEEGKVKIEKFDGRDFRFWKMQIEDYLYQKKLYQPLSRVKPDDMKQEEWNLLDRQTLGVIILTLAKNIAFNIVNKKKTTIGLMKAQSDMYEKPSATNKVYLMRQLFDLKMGEGISVTDHIKEFNTILAQLESMQIKFEDEVKALILLSSLPDSWAAIVTVVSSSTRENTLKLSDIRDLILSE</sequence>
<evidence type="ECO:0000313" key="1">
    <source>
        <dbReference type="EMBL" id="KHN45549.1"/>
    </source>
</evidence>
<protein>
    <submittedName>
        <fullName evidence="1">Retrovirus-related Pol polyprotein from transposon TNT 1-94</fullName>
        <ecNumber evidence="1">3.1.13.-</ecNumber>
    </submittedName>
</protein>
<name>A0A0B2SM74_GLYSO</name>
<keyword evidence="1" id="KW-0378">Hydrolase</keyword>